<evidence type="ECO:0000256" key="5">
    <source>
        <dbReference type="ARBA" id="ARBA00022989"/>
    </source>
</evidence>
<evidence type="ECO:0000256" key="7">
    <source>
        <dbReference type="SAM" id="Phobius"/>
    </source>
</evidence>
<dbReference type="EMBL" id="FNUS01000002">
    <property type="protein sequence ID" value="SEG07440.1"/>
    <property type="molecule type" value="Genomic_DNA"/>
</dbReference>
<keyword evidence="3" id="KW-1003">Cell membrane</keyword>
<feature type="transmembrane region" description="Helical" evidence="7">
    <location>
        <begin position="6"/>
        <end position="22"/>
    </location>
</feature>
<feature type="transmembrane region" description="Helical" evidence="7">
    <location>
        <begin position="29"/>
        <end position="53"/>
    </location>
</feature>
<evidence type="ECO:0000256" key="6">
    <source>
        <dbReference type="ARBA" id="ARBA00023136"/>
    </source>
</evidence>
<reference evidence="9" key="1">
    <citation type="submission" date="2016-10" db="EMBL/GenBank/DDBJ databases">
        <authorList>
            <person name="Varghese N."/>
            <person name="Submissions S."/>
        </authorList>
    </citation>
    <scope>NUCLEOTIDE SEQUENCE [LARGE SCALE GENOMIC DNA]</scope>
    <source>
        <strain evidence="9">DSM 21580</strain>
    </source>
</reference>
<feature type="transmembrane region" description="Helical" evidence="7">
    <location>
        <begin position="59"/>
        <end position="81"/>
    </location>
</feature>
<sequence>MGDILAWILFGLVVGAIAKLIMPGKQGGGWLLTIILGIIGSIVGGWIGGLLGIGTGGMWNFGSIALSVLGAIVVLFIYGALTKGRA</sequence>
<keyword evidence="9" id="KW-1185">Reference proteome</keyword>
<proteinExistence type="inferred from homology"/>
<dbReference type="PANTHER" id="PTHR33884:SF3">
    <property type="entry name" value="UPF0410 PROTEIN YMGE"/>
    <property type="match status" value="1"/>
</dbReference>
<organism evidence="8 9">
    <name type="scientific">Halpernia humi</name>
    <dbReference type="NCBI Taxonomy" id="493375"/>
    <lineage>
        <taxon>Bacteria</taxon>
        <taxon>Pseudomonadati</taxon>
        <taxon>Bacteroidota</taxon>
        <taxon>Flavobacteriia</taxon>
        <taxon>Flavobacteriales</taxon>
        <taxon>Weeksellaceae</taxon>
        <taxon>Chryseobacterium group</taxon>
        <taxon>Halpernia</taxon>
    </lineage>
</organism>
<keyword evidence="4 7" id="KW-0812">Transmembrane</keyword>
<evidence type="ECO:0000313" key="9">
    <source>
        <dbReference type="Proteomes" id="UP000236738"/>
    </source>
</evidence>
<comment type="similarity">
    <text evidence="2">Belongs to the UPF0410 family.</text>
</comment>
<accession>A0A1H5X7R8</accession>
<keyword evidence="5 7" id="KW-1133">Transmembrane helix</keyword>
<dbReference type="Proteomes" id="UP000236738">
    <property type="component" value="Unassembled WGS sequence"/>
</dbReference>
<dbReference type="AlphaFoldDB" id="A0A1H5X7R8"/>
<evidence type="ECO:0000256" key="4">
    <source>
        <dbReference type="ARBA" id="ARBA00022692"/>
    </source>
</evidence>
<keyword evidence="6 7" id="KW-0472">Membrane</keyword>
<evidence type="ECO:0000313" key="8">
    <source>
        <dbReference type="EMBL" id="SEG07440.1"/>
    </source>
</evidence>
<name>A0A1H5X7R8_9FLAO</name>
<dbReference type="RefSeq" id="WP_103913418.1">
    <property type="nucleotide sequence ID" value="NZ_FNUS01000002.1"/>
</dbReference>
<evidence type="ECO:0000256" key="1">
    <source>
        <dbReference type="ARBA" id="ARBA00004651"/>
    </source>
</evidence>
<gene>
    <name evidence="8" type="ORF">SAMN05421847_1459</name>
</gene>
<dbReference type="GO" id="GO:0005886">
    <property type="term" value="C:plasma membrane"/>
    <property type="evidence" value="ECO:0007669"/>
    <property type="project" value="UniProtKB-SubCell"/>
</dbReference>
<evidence type="ECO:0000256" key="2">
    <source>
        <dbReference type="ARBA" id="ARBA00011006"/>
    </source>
</evidence>
<protein>
    <submittedName>
        <fullName evidence="8">Uncharacterized membrane protein YeaQ/YmgE, transglycosylase-associated protein family</fullName>
    </submittedName>
</protein>
<comment type="subcellular location">
    <subcellularLocation>
        <location evidence="1">Cell membrane</location>
        <topology evidence="1">Multi-pass membrane protein</topology>
    </subcellularLocation>
</comment>
<evidence type="ECO:0000256" key="3">
    <source>
        <dbReference type="ARBA" id="ARBA00022475"/>
    </source>
</evidence>
<dbReference type="PANTHER" id="PTHR33884">
    <property type="entry name" value="UPF0410 PROTEIN YMGE"/>
    <property type="match status" value="1"/>
</dbReference>
<dbReference type="InterPro" id="IPR007341">
    <property type="entry name" value="Transgly_assoc"/>
</dbReference>
<dbReference type="Pfam" id="PF04226">
    <property type="entry name" value="Transgly_assoc"/>
    <property type="match status" value="1"/>
</dbReference>